<accession>A0A2P7NSD8</accession>
<name>A0A2P7NSD8_9PROT</name>
<reference evidence="2 3" key="1">
    <citation type="submission" date="2018-03" db="EMBL/GenBank/DDBJ databases">
        <title>Draft genome of Nitrosomonas supralitoralis APG5.</title>
        <authorList>
            <person name="Urakawa H."/>
            <person name="Lopez J.V."/>
        </authorList>
    </citation>
    <scope>NUCLEOTIDE SEQUENCE [LARGE SCALE GENOMIC DNA]</scope>
    <source>
        <strain evidence="2 3">APG5</strain>
    </source>
</reference>
<dbReference type="InterPro" id="IPR014262">
    <property type="entry name" value="HAF_rpt"/>
</dbReference>
<keyword evidence="3" id="KW-1185">Reference proteome</keyword>
<dbReference type="NCBIfam" id="TIGR02595">
    <property type="entry name" value="PEP_CTERM"/>
    <property type="match status" value="1"/>
</dbReference>
<dbReference type="NCBIfam" id="TIGR02913">
    <property type="entry name" value="HAF_rpt"/>
    <property type="match status" value="4"/>
</dbReference>
<proteinExistence type="predicted"/>
<organism evidence="2 3">
    <name type="scientific">Nitrosomonas supralitoralis</name>
    <dbReference type="NCBI Taxonomy" id="2116706"/>
    <lineage>
        <taxon>Bacteria</taxon>
        <taxon>Pseudomonadati</taxon>
        <taxon>Pseudomonadota</taxon>
        <taxon>Betaproteobacteria</taxon>
        <taxon>Nitrosomonadales</taxon>
        <taxon>Nitrosomonadaceae</taxon>
        <taxon>Nitrosomonas</taxon>
    </lineage>
</organism>
<comment type="caution">
    <text evidence="2">The sequence shown here is derived from an EMBL/GenBank/DDBJ whole genome shotgun (WGS) entry which is preliminary data.</text>
</comment>
<protein>
    <submittedName>
        <fullName evidence="2">HAF repeat/PEP-CTERM domain-containing protein</fullName>
    </submittedName>
</protein>
<dbReference type="InterPro" id="IPR013424">
    <property type="entry name" value="Ice-binding_C"/>
</dbReference>
<sequence>MTELDTLGAYSYPSAINDSGQIAGIFTTARGVTHAFSTGRDGVGMTDLGTLGGRFSFASDINNSGQVVGGSYTTGTDSIHAFVTDANGIGMRDLGTLGGTYSYANAVNNSGQVVGYSQTADGQFHSFITGVGGVGMHDLGTLGGKYSFANSINEHGQVVGYSETAEGHLQAFITNANGAGMTKLHVGGNSIAVDINNLGQVLGYSGDDAFIVGANGGKIELSALDVIMEDGWSNIHVVALNNHGQIVGFGQHHNNSNEAFLLSFTEDTVFPAPIPEPQTYAMLLAGLGLLGGIACRKKTIKMS</sequence>
<dbReference type="AlphaFoldDB" id="A0A2P7NSD8"/>
<gene>
    <name evidence="2" type="ORF">C7H79_13755</name>
</gene>
<feature type="domain" description="Ice-binding protein C-terminal" evidence="1">
    <location>
        <begin position="273"/>
        <end position="298"/>
    </location>
</feature>
<evidence type="ECO:0000259" key="1">
    <source>
        <dbReference type="Pfam" id="PF07589"/>
    </source>
</evidence>
<dbReference type="EMBL" id="PXXU01000054">
    <property type="protein sequence ID" value="PSJ16384.1"/>
    <property type="molecule type" value="Genomic_DNA"/>
</dbReference>
<dbReference type="Proteomes" id="UP000241912">
    <property type="component" value="Unassembled WGS sequence"/>
</dbReference>
<evidence type="ECO:0000313" key="3">
    <source>
        <dbReference type="Proteomes" id="UP000241912"/>
    </source>
</evidence>
<dbReference type="Pfam" id="PF07589">
    <property type="entry name" value="PEP-CTERM"/>
    <property type="match status" value="1"/>
</dbReference>
<evidence type="ECO:0000313" key="2">
    <source>
        <dbReference type="EMBL" id="PSJ16384.1"/>
    </source>
</evidence>